<keyword evidence="4 7" id="KW-0812">Transmembrane</keyword>
<accession>A0A6N2S3Z0</accession>
<evidence type="ECO:0000256" key="5">
    <source>
        <dbReference type="ARBA" id="ARBA00022989"/>
    </source>
</evidence>
<organism evidence="9">
    <name type="scientific">Schaalia odontolytica</name>
    <dbReference type="NCBI Taxonomy" id="1660"/>
    <lineage>
        <taxon>Bacteria</taxon>
        <taxon>Bacillati</taxon>
        <taxon>Actinomycetota</taxon>
        <taxon>Actinomycetes</taxon>
        <taxon>Actinomycetales</taxon>
        <taxon>Actinomycetaceae</taxon>
        <taxon>Schaalia</taxon>
    </lineage>
</organism>
<evidence type="ECO:0000256" key="7">
    <source>
        <dbReference type="RuleBase" id="RU363032"/>
    </source>
</evidence>
<feature type="transmembrane region" description="Helical" evidence="7">
    <location>
        <begin position="74"/>
        <end position="98"/>
    </location>
</feature>
<reference evidence="9" key="1">
    <citation type="submission" date="2019-11" db="EMBL/GenBank/DDBJ databases">
        <authorList>
            <person name="Feng L."/>
        </authorList>
    </citation>
    <scope>NUCLEOTIDE SEQUENCE</scope>
    <source>
        <strain evidence="9">AodontolyticusLFYP35</strain>
    </source>
</reference>
<keyword evidence="5 7" id="KW-1133">Transmembrane helix</keyword>
<keyword evidence="6 7" id="KW-0472">Membrane</keyword>
<dbReference type="InterPro" id="IPR035906">
    <property type="entry name" value="MetI-like_sf"/>
</dbReference>
<feature type="transmembrane region" description="Helical" evidence="7">
    <location>
        <begin position="210"/>
        <end position="230"/>
    </location>
</feature>
<dbReference type="Pfam" id="PF00528">
    <property type="entry name" value="BPD_transp_1"/>
    <property type="match status" value="1"/>
</dbReference>
<dbReference type="InterPro" id="IPR051322">
    <property type="entry name" value="AA_ABC_Transporter_Permease"/>
</dbReference>
<dbReference type="PROSITE" id="PS50928">
    <property type="entry name" value="ABC_TM1"/>
    <property type="match status" value="1"/>
</dbReference>
<evidence type="ECO:0000256" key="2">
    <source>
        <dbReference type="ARBA" id="ARBA00022448"/>
    </source>
</evidence>
<sequence>MNLSALSTALTLLPLGKGDPTWGDNPALTQQFLPAIWETLLMVFFGTLFTVLIGLPLGLLLVQTSKTGLTPNKTINQIVGLIVNVGRSFPFLILIIVLLPVTKFVMRSAITWQGATFPLVIGAIPFFARLVETNLLSVENGKVEAALMAGASNRRIRWSILVREALPGIIQSVTVLAITLVGYSAMMGVVGAGGLGKMANDYGYHRFQTDTMICSVVVIIIIVQLIQMIGDMLSRLVDHR</sequence>
<dbReference type="PANTHER" id="PTHR30450">
    <property type="entry name" value="ABC TRANSPORTER PERMEASE"/>
    <property type="match status" value="1"/>
</dbReference>
<evidence type="ECO:0000256" key="4">
    <source>
        <dbReference type="ARBA" id="ARBA00022692"/>
    </source>
</evidence>
<evidence type="ECO:0000259" key="8">
    <source>
        <dbReference type="PROSITE" id="PS50928"/>
    </source>
</evidence>
<feature type="transmembrane region" description="Helical" evidence="7">
    <location>
        <begin position="165"/>
        <end position="190"/>
    </location>
</feature>
<dbReference type="GO" id="GO:0048473">
    <property type="term" value="P:D-methionine transmembrane transport"/>
    <property type="evidence" value="ECO:0007669"/>
    <property type="project" value="TreeGrafter"/>
</dbReference>
<evidence type="ECO:0000256" key="3">
    <source>
        <dbReference type="ARBA" id="ARBA00022475"/>
    </source>
</evidence>
<proteinExistence type="inferred from homology"/>
<keyword evidence="3" id="KW-1003">Cell membrane</keyword>
<evidence type="ECO:0000313" key="9">
    <source>
        <dbReference type="EMBL" id="VYS87599.1"/>
    </source>
</evidence>
<dbReference type="CDD" id="cd06261">
    <property type="entry name" value="TM_PBP2"/>
    <property type="match status" value="1"/>
</dbReference>
<evidence type="ECO:0000256" key="1">
    <source>
        <dbReference type="ARBA" id="ARBA00004651"/>
    </source>
</evidence>
<dbReference type="PANTHER" id="PTHR30450:SF1">
    <property type="entry name" value="D-METHIONINE TRANSPORT SYSTEM PERMEASE PROTEIN METI-RELATED"/>
    <property type="match status" value="1"/>
</dbReference>
<dbReference type="GO" id="GO:0005886">
    <property type="term" value="C:plasma membrane"/>
    <property type="evidence" value="ECO:0007669"/>
    <property type="project" value="UniProtKB-SubCell"/>
</dbReference>
<dbReference type="EMBL" id="CACRSM010000002">
    <property type="protein sequence ID" value="VYS87599.1"/>
    <property type="molecule type" value="Genomic_DNA"/>
</dbReference>
<gene>
    <name evidence="9" type="primary">metP</name>
    <name evidence="9" type="ORF">AOLFYP35_00660</name>
</gene>
<evidence type="ECO:0000256" key="6">
    <source>
        <dbReference type="ARBA" id="ARBA00023136"/>
    </source>
</evidence>
<dbReference type="AlphaFoldDB" id="A0A6N2S3Z0"/>
<feature type="domain" description="ABC transmembrane type-1" evidence="8">
    <location>
        <begin position="36"/>
        <end position="230"/>
    </location>
</feature>
<dbReference type="Gene3D" id="1.10.3720.10">
    <property type="entry name" value="MetI-like"/>
    <property type="match status" value="1"/>
</dbReference>
<feature type="transmembrane region" description="Helical" evidence="7">
    <location>
        <begin position="42"/>
        <end position="62"/>
    </location>
</feature>
<comment type="subcellular location">
    <subcellularLocation>
        <location evidence="1 7">Cell membrane</location>
        <topology evidence="1 7">Multi-pass membrane protein</topology>
    </subcellularLocation>
</comment>
<keyword evidence="2 7" id="KW-0813">Transport</keyword>
<name>A0A6N2S3Z0_9ACTO</name>
<dbReference type="InterPro" id="IPR000515">
    <property type="entry name" value="MetI-like"/>
</dbReference>
<comment type="similarity">
    <text evidence="7">Belongs to the binding-protein-dependent transport system permease family.</text>
</comment>
<dbReference type="SUPFAM" id="SSF161098">
    <property type="entry name" value="MetI-like"/>
    <property type="match status" value="1"/>
</dbReference>
<protein>
    <submittedName>
        <fullName evidence="9">Methionine import system permease protein MetP</fullName>
    </submittedName>
</protein>
<feature type="transmembrane region" description="Helical" evidence="7">
    <location>
        <begin position="110"/>
        <end position="128"/>
    </location>
</feature>